<dbReference type="RefSeq" id="XP_025516866.1">
    <property type="nucleotide sequence ID" value="XM_025662211.1"/>
</dbReference>
<reference evidence="2 3" key="1">
    <citation type="submission" date="2018-02" db="EMBL/GenBank/DDBJ databases">
        <title>The genomes of Aspergillus section Nigri reveals drivers in fungal speciation.</title>
        <authorList>
            <consortium name="DOE Joint Genome Institute"/>
            <person name="Vesth T.C."/>
            <person name="Nybo J."/>
            <person name="Theobald S."/>
            <person name="Brandl J."/>
            <person name="Frisvad J.C."/>
            <person name="Nielsen K.F."/>
            <person name="Lyhne E.K."/>
            <person name="Kogle M.E."/>
            <person name="Kuo A."/>
            <person name="Riley R."/>
            <person name="Clum A."/>
            <person name="Nolan M."/>
            <person name="Lipzen A."/>
            <person name="Salamov A."/>
            <person name="Henrissat B."/>
            <person name="Wiebenga A."/>
            <person name="De vries R.P."/>
            <person name="Grigoriev I.V."/>
            <person name="Mortensen U.H."/>
            <person name="Andersen M.R."/>
            <person name="Baker S.E."/>
        </authorList>
    </citation>
    <scope>NUCLEOTIDE SEQUENCE [LARGE SCALE GENOMIC DNA]</scope>
    <source>
        <strain evidence="2 3">CBS 112811</strain>
    </source>
</reference>
<dbReference type="Proteomes" id="UP000249526">
    <property type="component" value="Unassembled WGS sequence"/>
</dbReference>
<organism evidence="2 3">
    <name type="scientific">Aspergillus piperis CBS 112811</name>
    <dbReference type="NCBI Taxonomy" id="1448313"/>
    <lineage>
        <taxon>Eukaryota</taxon>
        <taxon>Fungi</taxon>
        <taxon>Dikarya</taxon>
        <taxon>Ascomycota</taxon>
        <taxon>Pezizomycotina</taxon>
        <taxon>Eurotiomycetes</taxon>
        <taxon>Eurotiomycetidae</taxon>
        <taxon>Eurotiales</taxon>
        <taxon>Aspergillaceae</taxon>
        <taxon>Aspergillus</taxon>
        <taxon>Aspergillus subgen. Circumdati</taxon>
    </lineage>
</organism>
<keyword evidence="1" id="KW-1133">Transmembrane helix</keyword>
<evidence type="ECO:0000313" key="3">
    <source>
        <dbReference type="Proteomes" id="UP000249526"/>
    </source>
</evidence>
<dbReference type="InterPro" id="IPR036188">
    <property type="entry name" value="FAD/NAD-bd_sf"/>
</dbReference>
<dbReference type="SUPFAM" id="SSF51905">
    <property type="entry name" value="FAD/NAD(P)-binding domain"/>
    <property type="match status" value="1"/>
</dbReference>
<evidence type="ECO:0000313" key="2">
    <source>
        <dbReference type="EMBL" id="RAH58944.1"/>
    </source>
</evidence>
<proteinExistence type="predicted"/>
<dbReference type="GeneID" id="37165613"/>
<gene>
    <name evidence="2" type="ORF">BO85DRAFT_467712</name>
</gene>
<dbReference type="Gene3D" id="3.50.50.60">
    <property type="entry name" value="FAD/NAD(P)-binding domain"/>
    <property type="match status" value="1"/>
</dbReference>
<accession>A0A8G1R3T2</accession>
<protein>
    <recommendedName>
        <fullName evidence="4">FAD-binding domain-containing protein</fullName>
    </recommendedName>
</protein>
<keyword evidence="3" id="KW-1185">Reference proteome</keyword>
<keyword evidence="1" id="KW-0472">Membrane</keyword>
<sequence length="143" mass="16230">MSPTKEDIHFDDDAPILIVGGGPCGLLLAYLLAQLGRYGVNTLDDVIRSLLCERYPTRLQRGEVFWVNFITSLSGRQVGRLPYERIDPEVLESILMMIYNISQPEFEELVAKRLSKNNLVEIRKNHLFVGLVDVSYLGGYNNN</sequence>
<name>A0A8G1R3T2_9EURO</name>
<dbReference type="EMBL" id="KZ825059">
    <property type="protein sequence ID" value="RAH58944.1"/>
    <property type="molecule type" value="Genomic_DNA"/>
</dbReference>
<evidence type="ECO:0000256" key="1">
    <source>
        <dbReference type="SAM" id="Phobius"/>
    </source>
</evidence>
<keyword evidence="1" id="KW-0812">Transmembrane</keyword>
<feature type="transmembrane region" description="Helical" evidence="1">
    <location>
        <begin position="14"/>
        <end position="33"/>
    </location>
</feature>
<evidence type="ECO:0008006" key="4">
    <source>
        <dbReference type="Google" id="ProtNLM"/>
    </source>
</evidence>
<dbReference type="AlphaFoldDB" id="A0A8G1R3T2"/>